<proteinExistence type="predicted"/>
<gene>
    <name evidence="2" type="ORF">PIB30_034676</name>
</gene>
<evidence type="ECO:0000313" key="2">
    <source>
        <dbReference type="EMBL" id="MED6121913.1"/>
    </source>
</evidence>
<reference evidence="2 3" key="1">
    <citation type="journal article" date="2023" name="Plants (Basel)">
        <title>Bridging the Gap: Combining Genomics and Transcriptomics Approaches to Understand Stylosanthes scabra, an Orphan Legume from the Brazilian Caatinga.</title>
        <authorList>
            <person name="Ferreira-Neto J.R.C."/>
            <person name="da Silva M.D."/>
            <person name="Binneck E."/>
            <person name="de Melo N.F."/>
            <person name="da Silva R.H."/>
            <person name="de Melo A.L.T.M."/>
            <person name="Pandolfi V."/>
            <person name="Bustamante F.O."/>
            <person name="Brasileiro-Vidal A.C."/>
            <person name="Benko-Iseppon A.M."/>
        </authorList>
    </citation>
    <scope>NUCLEOTIDE SEQUENCE [LARGE SCALE GENOMIC DNA]</scope>
    <source>
        <tissue evidence="2">Leaves</tissue>
    </source>
</reference>
<accession>A0ABU6RDQ5</accession>
<feature type="region of interest" description="Disordered" evidence="1">
    <location>
        <begin position="65"/>
        <end position="92"/>
    </location>
</feature>
<evidence type="ECO:0000256" key="1">
    <source>
        <dbReference type="SAM" id="MobiDB-lite"/>
    </source>
</evidence>
<keyword evidence="3" id="KW-1185">Reference proteome</keyword>
<comment type="caution">
    <text evidence="2">The sequence shown here is derived from an EMBL/GenBank/DDBJ whole genome shotgun (WGS) entry which is preliminary data.</text>
</comment>
<dbReference type="Proteomes" id="UP001341840">
    <property type="component" value="Unassembled WGS sequence"/>
</dbReference>
<sequence length="121" mass="13800">MVEVWMTLATNPYNSNSVEKWINLVSIDAKLLLVMSRPSPEELDGLFSFFKDKTLLNLVEEERRATLNPSTPFTPPPSHQAPRHRSVDAADAVRRRKTAWRRALLLSKEEIEGATPPFAER</sequence>
<dbReference type="EMBL" id="JASCZI010030370">
    <property type="protein sequence ID" value="MED6121913.1"/>
    <property type="molecule type" value="Genomic_DNA"/>
</dbReference>
<protein>
    <submittedName>
        <fullName evidence="2">Uncharacterized protein</fullName>
    </submittedName>
</protein>
<evidence type="ECO:0000313" key="3">
    <source>
        <dbReference type="Proteomes" id="UP001341840"/>
    </source>
</evidence>
<name>A0ABU6RDQ5_9FABA</name>
<organism evidence="2 3">
    <name type="scientific">Stylosanthes scabra</name>
    <dbReference type="NCBI Taxonomy" id="79078"/>
    <lineage>
        <taxon>Eukaryota</taxon>
        <taxon>Viridiplantae</taxon>
        <taxon>Streptophyta</taxon>
        <taxon>Embryophyta</taxon>
        <taxon>Tracheophyta</taxon>
        <taxon>Spermatophyta</taxon>
        <taxon>Magnoliopsida</taxon>
        <taxon>eudicotyledons</taxon>
        <taxon>Gunneridae</taxon>
        <taxon>Pentapetalae</taxon>
        <taxon>rosids</taxon>
        <taxon>fabids</taxon>
        <taxon>Fabales</taxon>
        <taxon>Fabaceae</taxon>
        <taxon>Papilionoideae</taxon>
        <taxon>50 kb inversion clade</taxon>
        <taxon>dalbergioids sensu lato</taxon>
        <taxon>Dalbergieae</taxon>
        <taxon>Pterocarpus clade</taxon>
        <taxon>Stylosanthes</taxon>
    </lineage>
</organism>